<feature type="chain" id="PRO_5044186554" description="Fibronectin type-III domain-containing protein" evidence="3">
    <location>
        <begin position="25"/>
        <end position="980"/>
    </location>
</feature>
<evidence type="ECO:0000313" key="4">
    <source>
        <dbReference type="EMBL" id="KAL1511731.1"/>
    </source>
</evidence>
<keyword evidence="2" id="KW-0472">Membrane</keyword>
<evidence type="ECO:0000256" key="2">
    <source>
        <dbReference type="SAM" id="Phobius"/>
    </source>
</evidence>
<gene>
    <name evidence="4" type="ORF">AB1Y20_005019</name>
</gene>
<feature type="compositionally biased region" description="Acidic residues" evidence="1">
    <location>
        <begin position="194"/>
        <end position="204"/>
    </location>
</feature>
<feature type="compositionally biased region" description="Basic and acidic residues" evidence="1">
    <location>
        <begin position="583"/>
        <end position="596"/>
    </location>
</feature>
<accession>A0AB34J5C7</accession>
<keyword evidence="3" id="KW-0732">Signal</keyword>
<evidence type="ECO:0000256" key="3">
    <source>
        <dbReference type="SAM" id="SignalP"/>
    </source>
</evidence>
<reference evidence="4 5" key="1">
    <citation type="journal article" date="2024" name="Science">
        <title>Giant polyketide synthase enzymes in the biosynthesis of giant marine polyether toxins.</title>
        <authorList>
            <person name="Fallon T.R."/>
            <person name="Shende V.V."/>
            <person name="Wierzbicki I.H."/>
            <person name="Pendleton A.L."/>
            <person name="Watervoot N.F."/>
            <person name="Auber R.P."/>
            <person name="Gonzalez D.J."/>
            <person name="Wisecaver J.H."/>
            <person name="Moore B.S."/>
        </authorList>
    </citation>
    <scope>NUCLEOTIDE SEQUENCE [LARGE SCALE GENOMIC DNA]</scope>
    <source>
        <strain evidence="4 5">12B1</strain>
    </source>
</reference>
<protein>
    <recommendedName>
        <fullName evidence="6">Fibronectin type-III domain-containing protein</fullName>
    </recommendedName>
</protein>
<dbReference type="EMBL" id="JBGBPQ010000013">
    <property type="protein sequence ID" value="KAL1511731.1"/>
    <property type="molecule type" value="Genomic_DNA"/>
</dbReference>
<name>A0AB34J5C7_PRYPA</name>
<feature type="transmembrane region" description="Helical" evidence="2">
    <location>
        <begin position="636"/>
        <end position="656"/>
    </location>
</feature>
<comment type="caution">
    <text evidence="4">The sequence shown here is derived from an EMBL/GenBank/DDBJ whole genome shotgun (WGS) entry which is preliminary data.</text>
</comment>
<sequence length="980" mass="107136">MHGGQALPLGVLSLALSLVRVNSAGDDCPLLAPKSFSVRAVRKQEGEWTADIFFRQWPSAYTILLHWDEPTTLLTANHAQIVGFSGTNSLFTTITADERGPDDGTARLMLHMKGLHPTTPAIECYSNQPEEGDSSKASKGGSISNDKESEATNDLGTTSEPSLPVHGGSDESSAHSYDSDISQSDRTSDHVDPDDTASEGENLADETRDGNNSQNCATEDNAQLELVWSLGMESVVHEADCSAIDLEMSSALRLCHADDKLSLQWLHPDVSQWQTLEESVSPSQPRIHIDGLDAASVYYFRLSLLLSGAASEIVGPATPPLLVDGSSLLHLATEAHLQPVPTSSSSIEIPWLSSVCRPGLKFKVQATRVAEEDGIDDADTEGESAHVVADEEVELGAGSLIVQRLRCPHGCRLQVEPIGLQGWTLPATSTRKVTTPRLPPFPRSACRLEARMRYSMQQDIMTENEEALGSFLASDLADALGVSSQQVRLVEQRLDGRYIIFDLLSRSADEQAAQLLCDLFGDAVFWPSSAQRPSSCTELPQQQSEVCKAAAGLSAGKISSHIDPAGDVIQLLTDGKERSLREWLRDSNRSRQERSTSRPPPSSVPPDRAPLSGIATKSPGKHTSLPPVERAETVRVPVIGVVLVIFLIAIGAYFMCRKRPDYGGFKPVASVEGAFGSEEDETAMHPPHFLRQRFDGILQTLGIRTREHSDELECGRVDTDNEGRQFMLVNSKGWVMGPPGERPLRTQQVSFETVEGACFKSECYIYPSDNVSTIEARLRVIGEKVLPSMRITALSIQYYFPELKRMVEVEHSTTLDELLHAKASEWRVLIIGVPSLIANRAKDTDKASGNNLVLNWAHHWSPDMAPPGFMDAFFAGAAAAMRPGGTGAWWRTATIIKRGDKTLNPKWSPRPLAQPLATSAAAQQGLRVLDVLGITRQLRDLPQAVYAKAFTQYDDFHYVCSVYRELNLVLMHAICTIPRT</sequence>
<proteinExistence type="predicted"/>
<feature type="signal peptide" evidence="3">
    <location>
        <begin position="1"/>
        <end position="24"/>
    </location>
</feature>
<evidence type="ECO:0008006" key="6">
    <source>
        <dbReference type="Google" id="ProtNLM"/>
    </source>
</evidence>
<keyword evidence="2" id="KW-1133">Transmembrane helix</keyword>
<feature type="region of interest" description="Disordered" evidence="1">
    <location>
        <begin position="119"/>
        <end position="217"/>
    </location>
</feature>
<dbReference type="AlphaFoldDB" id="A0AB34J5C7"/>
<feature type="compositionally biased region" description="Polar residues" evidence="1">
    <location>
        <begin position="125"/>
        <end position="144"/>
    </location>
</feature>
<organism evidence="4 5">
    <name type="scientific">Prymnesium parvum</name>
    <name type="common">Toxic golden alga</name>
    <dbReference type="NCBI Taxonomy" id="97485"/>
    <lineage>
        <taxon>Eukaryota</taxon>
        <taxon>Haptista</taxon>
        <taxon>Haptophyta</taxon>
        <taxon>Prymnesiophyceae</taxon>
        <taxon>Prymnesiales</taxon>
        <taxon>Prymnesiaceae</taxon>
        <taxon>Prymnesium</taxon>
    </lineage>
</organism>
<evidence type="ECO:0000256" key="1">
    <source>
        <dbReference type="SAM" id="MobiDB-lite"/>
    </source>
</evidence>
<keyword evidence="2" id="KW-0812">Transmembrane</keyword>
<feature type="compositionally biased region" description="Polar residues" evidence="1">
    <location>
        <begin position="152"/>
        <end position="161"/>
    </location>
</feature>
<feature type="region of interest" description="Disordered" evidence="1">
    <location>
        <begin position="583"/>
        <end position="626"/>
    </location>
</feature>
<dbReference type="Proteomes" id="UP001515480">
    <property type="component" value="Unassembled WGS sequence"/>
</dbReference>
<evidence type="ECO:0000313" key="5">
    <source>
        <dbReference type="Proteomes" id="UP001515480"/>
    </source>
</evidence>
<feature type="compositionally biased region" description="Pro residues" evidence="1">
    <location>
        <begin position="598"/>
        <end position="608"/>
    </location>
</feature>
<keyword evidence="5" id="KW-1185">Reference proteome</keyword>
<feature type="compositionally biased region" description="Polar residues" evidence="1">
    <location>
        <begin position="174"/>
        <end position="185"/>
    </location>
</feature>